<comment type="caution">
    <text evidence="4">The sequence shown here is derived from an EMBL/GenBank/DDBJ whole genome shotgun (WGS) entry which is preliminary data.</text>
</comment>
<dbReference type="SMART" id="SM00219">
    <property type="entry name" value="TyrKc"/>
    <property type="match status" value="1"/>
</dbReference>
<dbReference type="InterPro" id="IPR001245">
    <property type="entry name" value="Ser-Thr/Tyr_kinase_cat_dom"/>
</dbReference>
<protein>
    <submittedName>
        <fullName evidence="4">Tyrosine-protein kinase ZAP-70-like protein</fullName>
    </submittedName>
</protein>
<keyword evidence="5" id="KW-1185">Reference proteome</keyword>
<dbReference type="PROSITE" id="PS50011">
    <property type="entry name" value="PROTEIN_KINASE_DOM"/>
    <property type="match status" value="1"/>
</dbReference>
<dbReference type="InterPro" id="IPR008266">
    <property type="entry name" value="Tyr_kinase_AS"/>
</dbReference>
<dbReference type="GO" id="GO:0002009">
    <property type="term" value="P:morphogenesis of an epithelium"/>
    <property type="evidence" value="ECO:0007669"/>
    <property type="project" value="UniProtKB-ARBA"/>
</dbReference>
<keyword evidence="1" id="KW-0547">Nucleotide-binding</keyword>
<dbReference type="SUPFAM" id="SSF56112">
    <property type="entry name" value="Protein kinase-like (PK-like)"/>
    <property type="match status" value="1"/>
</dbReference>
<keyword evidence="4" id="KW-0808">Transferase</keyword>
<feature type="domain" description="Protein kinase" evidence="3">
    <location>
        <begin position="1"/>
        <end position="237"/>
    </location>
</feature>
<dbReference type="GO" id="GO:0004713">
    <property type="term" value="F:protein tyrosine kinase activity"/>
    <property type="evidence" value="ECO:0007669"/>
    <property type="project" value="InterPro"/>
</dbReference>
<evidence type="ECO:0000313" key="4">
    <source>
        <dbReference type="EMBL" id="RWS05172.1"/>
    </source>
</evidence>
<dbReference type="InterPro" id="IPR011009">
    <property type="entry name" value="Kinase-like_dom_sf"/>
</dbReference>
<dbReference type="Proteomes" id="UP000285301">
    <property type="component" value="Unassembled WGS sequence"/>
</dbReference>
<gene>
    <name evidence="4" type="ORF">B4U79_13108</name>
</gene>
<keyword evidence="2" id="KW-0067">ATP-binding</keyword>
<proteinExistence type="predicted"/>
<dbReference type="PROSITE" id="PS00109">
    <property type="entry name" value="PROTEIN_KINASE_TYR"/>
    <property type="match status" value="1"/>
</dbReference>
<sequence length="245" mass="28799">MSDEIKKEAHKLRILIELSSEILKEAQTMSSLDHKHIVRLIGVCETDPLMIVMELAPLGPLNQYLIDHTNCVPINDIIALILQVAMAMEYLECRQYIHRDLAARNVLLVNDRFAKISDFGMSRALGIGKEYYRARSASKWPLKWYAPECIYYFKFSTKSDVWSFGVTLWEAVSYGQKPYEGMDGQDILRLFRENRRLPKPDNCPDEIYELMWKCWAFRYYEFIVSFSFRSPVFHSLFILSQLRML</sequence>
<dbReference type="InterPro" id="IPR050198">
    <property type="entry name" value="Non-receptor_tyrosine_kinases"/>
</dbReference>
<evidence type="ECO:0000256" key="2">
    <source>
        <dbReference type="ARBA" id="ARBA00022840"/>
    </source>
</evidence>
<dbReference type="Pfam" id="PF07714">
    <property type="entry name" value="PK_Tyr_Ser-Thr"/>
    <property type="match status" value="1"/>
</dbReference>
<evidence type="ECO:0000256" key="1">
    <source>
        <dbReference type="ARBA" id="ARBA00022741"/>
    </source>
</evidence>
<dbReference type="InterPro" id="IPR020635">
    <property type="entry name" value="Tyr_kinase_cat_dom"/>
</dbReference>
<evidence type="ECO:0000259" key="3">
    <source>
        <dbReference type="PROSITE" id="PS50011"/>
    </source>
</evidence>
<dbReference type="FunFam" id="1.10.510.10:FF:000216">
    <property type="entry name" value="Tyrosine-protein kinase SYK"/>
    <property type="match status" value="1"/>
</dbReference>
<dbReference type="Gene3D" id="1.10.510.10">
    <property type="entry name" value="Transferase(Phosphotransferase) domain 1"/>
    <property type="match status" value="1"/>
</dbReference>
<dbReference type="EMBL" id="NCKU01004977">
    <property type="protein sequence ID" value="RWS05172.1"/>
    <property type="molecule type" value="Genomic_DNA"/>
</dbReference>
<dbReference type="InterPro" id="IPR000719">
    <property type="entry name" value="Prot_kinase_dom"/>
</dbReference>
<dbReference type="AlphaFoldDB" id="A0A443QQ38"/>
<evidence type="ECO:0000313" key="5">
    <source>
        <dbReference type="Proteomes" id="UP000285301"/>
    </source>
</evidence>
<keyword evidence="4" id="KW-0418">Kinase</keyword>
<dbReference type="PRINTS" id="PR00109">
    <property type="entry name" value="TYRKINASE"/>
</dbReference>
<dbReference type="STRING" id="1965070.A0A443QQ38"/>
<dbReference type="OrthoDB" id="6499056at2759"/>
<organism evidence="4 5">
    <name type="scientific">Dinothrombium tinctorium</name>
    <dbReference type="NCBI Taxonomy" id="1965070"/>
    <lineage>
        <taxon>Eukaryota</taxon>
        <taxon>Metazoa</taxon>
        <taxon>Ecdysozoa</taxon>
        <taxon>Arthropoda</taxon>
        <taxon>Chelicerata</taxon>
        <taxon>Arachnida</taxon>
        <taxon>Acari</taxon>
        <taxon>Acariformes</taxon>
        <taxon>Trombidiformes</taxon>
        <taxon>Prostigmata</taxon>
        <taxon>Anystina</taxon>
        <taxon>Parasitengona</taxon>
        <taxon>Trombidioidea</taxon>
        <taxon>Trombidiidae</taxon>
        <taxon>Dinothrombium</taxon>
    </lineage>
</organism>
<name>A0A443QQ38_9ACAR</name>
<dbReference type="GO" id="GO:0005524">
    <property type="term" value="F:ATP binding"/>
    <property type="evidence" value="ECO:0007669"/>
    <property type="project" value="UniProtKB-KW"/>
</dbReference>
<accession>A0A443QQ38</accession>
<dbReference type="PANTHER" id="PTHR24418">
    <property type="entry name" value="TYROSINE-PROTEIN KINASE"/>
    <property type="match status" value="1"/>
</dbReference>
<reference evidence="4 5" key="1">
    <citation type="journal article" date="2018" name="Gigascience">
        <title>Genomes of trombidid mites reveal novel predicted allergens and laterally-transferred genes associated with secondary metabolism.</title>
        <authorList>
            <person name="Dong X."/>
            <person name="Chaisiri K."/>
            <person name="Xia D."/>
            <person name="Armstrong S.D."/>
            <person name="Fang Y."/>
            <person name="Donnelly M.J."/>
            <person name="Kadowaki T."/>
            <person name="McGarry J.W."/>
            <person name="Darby A.C."/>
            <person name="Makepeace B.L."/>
        </authorList>
    </citation>
    <scope>NUCLEOTIDE SEQUENCE [LARGE SCALE GENOMIC DNA]</scope>
    <source>
        <strain evidence="4">UoL-WK</strain>
    </source>
</reference>
<dbReference type="Gene3D" id="3.30.200.20">
    <property type="entry name" value="Phosphorylase Kinase, domain 1"/>
    <property type="match status" value="1"/>
</dbReference>